<reference evidence="1 2" key="1">
    <citation type="journal article" date="2012" name="Genome Biol.">
        <title>Sequencing three crocodilian genomes to illuminate the evolution of archosaurs and amniotes.</title>
        <authorList>
            <person name="St John J.A."/>
            <person name="Braun E.L."/>
            <person name="Isberg S.R."/>
            <person name="Miles L.G."/>
            <person name="Chong A.Y."/>
            <person name="Gongora J."/>
            <person name="Dalzell P."/>
            <person name="Moran C."/>
            <person name="Bed'hom B."/>
            <person name="Abzhanov A."/>
            <person name="Burgess S.C."/>
            <person name="Cooksey A.M."/>
            <person name="Castoe T.A."/>
            <person name="Crawford N.G."/>
            <person name="Densmore L.D."/>
            <person name="Drew J.C."/>
            <person name="Edwards S.V."/>
            <person name="Faircloth B.C."/>
            <person name="Fujita M.K."/>
            <person name="Greenwold M.J."/>
            <person name="Hoffmann F.G."/>
            <person name="Howard J.M."/>
            <person name="Iguchi T."/>
            <person name="Janes D.E."/>
            <person name="Khan S.Y."/>
            <person name="Kohno S."/>
            <person name="de Koning A.J."/>
            <person name="Lance S.L."/>
            <person name="McCarthy F.M."/>
            <person name="McCormack J.E."/>
            <person name="Merchant M.E."/>
            <person name="Peterson D.G."/>
            <person name="Pollock D.D."/>
            <person name="Pourmand N."/>
            <person name="Raney B.J."/>
            <person name="Roessler K.A."/>
            <person name="Sanford J.R."/>
            <person name="Sawyer R.H."/>
            <person name="Schmidt C.J."/>
            <person name="Triplett E.W."/>
            <person name="Tuberville T.D."/>
            <person name="Venegas-Anaya M."/>
            <person name="Howard J.T."/>
            <person name="Jarvis E.D."/>
            <person name="Guillette L.J.Jr."/>
            <person name="Glenn T.C."/>
            <person name="Green R.E."/>
            <person name="Ray D.A."/>
        </authorList>
    </citation>
    <scope>NUCLEOTIDE SEQUENCE [LARGE SCALE GENOMIC DNA]</scope>
    <source>
        <strain evidence="1">KSC_2009_1</strain>
    </source>
</reference>
<protein>
    <submittedName>
        <fullName evidence="1">Uncharacterized protein</fullName>
    </submittedName>
</protein>
<sequence length="96" mass="10598">MMDQSSITRICRVDLMMPVTWSPGLLGQTELQSHYHKLAPKIEIFGDICGMSCIEGFLNISACFQSSSIKLERNLGLKDTSEGLIHIDIPLNKSGS</sequence>
<dbReference type="AlphaFoldDB" id="A0A151P2X1"/>
<proteinExistence type="predicted"/>
<comment type="caution">
    <text evidence="1">The sequence shown here is derived from an EMBL/GenBank/DDBJ whole genome shotgun (WGS) entry which is preliminary data.</text>
</comment>
<organism evidence="1 2">
    <name type="scientific">Alligator mississippiensis</name>
    <name type="common">American alligator</name>
    <dbReference type="NCBI Taxonomy" id="8496"/>
    <lineage>
        <taxon>Eukaryota</taxon>
        <taxon>Metazoa</taxon>
        <taxon>Chordata</taxon>
        <taxon>Craniata</taxon>
        <taxon>Vertebrata</taxon>
        <taxon>Euteleostomi</taxon>
        <taxon>Archelosauria</taxon>
        <taxon>Archosauria</taxon>
        <taxon>Crocodylia</taxon>
        <taxon>Alligatoridae</taxon>
        <taxon>Alligatorinae</taxon>
        <taxon>Alligator</taxon>
    </lineage>
</organism>
<dbReference type="Proteomes" id="UP000050525">
    <property type="component" value="Unassembled WGS sequence"/>
</dbReference>
<keyword evidence="2" id="KW-1185">Reference proteome</keyword>
<evidence type="ECO:0000313" key="2">
    <source>
        <dbReference type="Proteomes" id="UP000050525"/>
    </source>
</evidence>
<dbReference type="EMBL" id="AKHW03001146">
    <property type="protein sequence ID" value="KYO43418.1"/>
    <property type="molecule type" value="Genomic_DNA"/>
</dbReference>
<name>A0A151P2X1_ALLMI</name>
<evidence type="ECO:0000313" key="1">
    <source>
        <dbReference type="EMBL" id="KYO43418.1"/>
    </source>
</evidence>
<accession>A0A151P2X1</accession>
<gene>
    <name evidence="1" type="ORF">Y1Q_0013487</name>
</gene>